<name>A0A9N9CI05_FUNMO</name>
<feature type="non-terminal residue" evidence="1">
    <location>
        <position position="53"/>
    </location>
</feature>
<reference evidence="1" key="1">
    <citation type="submission" date="2021-06" db="EMBL/GenBank/DDBJ databases">
        <authorList>
            <person name="Kallberg Y."/>
            <person name="Tangrot J."/>
            <person name="Rosling A."/>
        </authorList>
    </citation>
    <scope>NUCLEOTIDE SEQUENCE</scope>
    <source>
        <strain evidence="1">87-6 pot B 2015</strain>
    </source>
</reference>
<evidence type="ECO:0000313" key="1">
    <source>
        <dbReference type="EMBL" id="CAG8604416.1"/>
    </source>
</evidence>
<accession>A0A9N9CI05</accession>
<sequence>MFLIRVGIRNSELRYYGVATACCNNTTLKPGIYGVATNHKLRKCRNIYDVATN</sequence>
<comment type="caution">
    <text evidence="1">The sequence shown here is derived from an EMBL/GenBank/DDBJ whole genome shotgun (WGS) entry which is preliminary data.</text>
</comment>
<protein>
    <submittedName>
        <fullName evidence="1">1517_t:CDS:1</fullName>
    </submittedName>
</protein>
<evidence type="ECO:0000313" key="2">
    <source>
        <dbReference type="Proteomes" id="UP000789375"/>
    </source>
</evidence>
<keyword evidence="2" id="KW-1185">Reference proteome</keyword>
<dbReference type="EMBL" id="CAJVPP010002563">
    <property type="protein sequence ID" value="CAG8604416.1"/>
    <property type="molecule type" value="Genomic_DNA"/>
</dbReference>
<dbReference type="AlphaFoldDB" id="A0A9N9CI05"/>
<dbReference type="Proteomes" id="UP000789375">
    <property type="component" value="Unassembled WGS sequence"/>
</dbReference>
<proteinExistence type="predicted"/>
<organism evidence="1 2">
    <name type="scientific">Funneliformis mosseae</name>
    <name type="common">Endomycorrhizal fungus</name>
    <name type="synonym">Glomus mosseae</name>
    <dbReference type="NCBI Taxonomy" id="27381"/>
    <lineage>
        <taxon>Eukaryota</taxon>
        <taxon>Fungi</taxon>
        <taxon>Fungi incertae sedis</taxon>
        <taxon>Mucoromycota</taxon>
        <taxon>Glomeromycotina</taxon>
        <taxon>Glomeromycetes</taxon>
        <taxon>Glomerales</taxon>
        <taxon>Glomeraceae</taxon>
        <taxon>Funneliformis</taxon>
    </lineage>
</organism>
<gene>
    <name evidence="1" type="ORF">FMOSSE_LOCUS9123</name>
</gene>